<dbReference type="Proteomes" id="UP000718451">
    <property type="component" value="Unassembled WGS sequence"/>
</dbReference>
<keyword evidence="1" id="KW-0285">Flavoprotein</keyword>
<dbReference type="SUPFAM" id="SSF55785">
    <property type="entry name" value="PYP-like sensor domain (PAS domain)"/>
    <property type="match status" value="1"/>
</dbReference>
<dbReference type="Gene3D" id="3.30.450.20">
    <property type="entry name" value="PAS domain"/>
    <property type="match status" value="1"/>
</dbReference>
<evidence type="ECO:0000256" key="3">
    <source>
        <dbReference type="ARBA" id="ARBA00022991"/>
    </source>
</evidence>
<dbReference type="RefSeq" id="WP_168551558.1">
    <property type="nucleotide sequence ID" value="NZ_JAAWWL010000001.1"/>
</dbReference>
<dbReference type="PANTHER" id="PTHR47429:SF8">
    <property type="entry name" value="PHOTOTROPIN-1-LIKE"/>
    <property type="match status" value="1"/>
</dbReference>
<reference evidence="5 6" key="1">
    <citation type="submission" date="2020-04" db="EMBL/GenBank/DDBJ databases">
        <authorList>
            <person name="Yoon J."/>
        </authorList>
    </citation>
    <scope>NUCLEOTIDE SEQUENCE [LARGE SCALE GENOMIC DNA]</scope>
    <source>
        <strain evidence="5 6">DJ-13</strain>
    </source>
</reference>
<name>A0ABX1GR15_9FLAO</name>
<dbReference type="PROSITE" id="PS50112">
    <property type="entry name" value="PAS"/>
    <property type="match status" value="1"/>
</dbReference>
<evidence type="ECO:0000256" key="2">
    <source>
        <dbReference type="ARBA" id="ARBA00022643"/>
    </source>
</evidence>
<evidence type="ECO:0000259" key="4">
    <source>
        <dbReference type="PROSITE" id="PS50112"/>
    </source>
</evidence>
<gene>
    <name evidence="5" type="ORF">HCU67_05450</name>
</gene>
<keyword evidence="6" id="KW-1185">Reference proteome</keyword>
<dbReference type="PANTHER" id="PTHR47429">
    <property type="entry name" value="PROTEIN TWIN LOV 1"/>
    <property type="match status" value="1"/>
</dbReference>
<sequence>MIDKNLPRFPLISADFYTTRYQGLNEELKESTKLKSLAKSLDWDFDLERIEEEFLNQNKVILVTNPQLHIVHATSNIFQMNGYKASEIIGQSPKIFQGEKTSKSIRSRIAKAIKSNKGFDETLINYKKDQSLYKCWITGFPVKNKKGEVVNFIAFEKAVA</sequence>
<evidence type="ECO:0000313" key="5">
    <source>
        <dbReference type="EMBL" id="NKI31380.1"/>
    </source>
</evidence>
<dbReference type="Pfam" id="PF13426">
    <property type="entry name" value="PAS_9"/>
    <property type="match status" value="1"/>
</dbReference>
<feature type="domain" description="PAS" evidence="4">
    <location>
        <begin position="46"/>
        <end position="116"/>
    </location>
</feature>
<organism evidence="5 6">
    <name type="scientific">Croceivirga thetidis</name>
    <dbReference type="NCBI Taxonomy" id="2721623"/>
    <lineage>
        <taxon>Bacteria</taxon>
        <taxon>Pseudomonadati</taxon>
        <taxon>Bacteroidota</taxon>
        <taxon>Flavobacteriia</taxon>
        <taxon>Flavobacteriales</taxon>
        <taxon>Flavobacteriaceae</taxon>
        <taxon>Croceivirga</taxon>
    </lineage>
</organism>
<dbReference type="EMBL" id="JAAWWL010000001">
    <property type="protein sequence ID" value="NKI31380.1"/>
    <property type="molecule type" value="Genomic_DNA"/>
</dbReference>
<proteinExistence type="predicted"/>
<dbReference type="InterPro" id="IPR000014">
    <property type="entry name" value="PAS"/>
</dbReference>
<dbReference type="InterPro" id="IPR035965">
    <property type="entry name" value="PAS-like_dom_sf"/>
</dbReference>
<evidence type="ECO:0000313" key="6">
    <source>
        <dbReference type="Proteomes" id="UP000718451"/>
    </source>
</evidence>
<evidence type="ECO:0000256" key="1">
    <source>
        <dbReference type="ARBA" id="ARBA00022630"/>
    </source>
</evidence>
<dbReference type="CDD" id="cd00130">
    <property type="entry name" value="PAS"/>
    <property type="match status" value="1"/>
</dbReference>
<comment type="caution">
    <text evidence="5">The sequence shown here is derived from an EMBL/GenBank/DDBJ whole genome shotgun (WGS) entry which is preliminary data.</text>
</comment>
<accession>A0ABX1GR15</accession>
<protein>
    <submittedName>
        <fullName evidence="5">PAS domain-containing protein</fullName>
    </submittedName>
</protein>
<keyword evidence="3" id="KW-0157">Chromophore</keyword>
<keyword evidence="2" id="KW-0288">FMN</keyword>